<dbReference type="GO" id="GO:0006777">
    <property type="term" value="P:Mo-molybdopterin cofactor biosynthetic process"/>
    <property type="evidence" value="ECO:0007669"/>
    <property type="project" value="UniProtKB-KW"/>
</dbReference>
<dbReference type="KEGG" id="iag:Igag_0993"/>
<dbReference type="Proteomes" id="UP000001304">
    <property type="component" value="Chromosome"/>
</dbReference>
<dbReference type="SUPFAM" id="SSF53927">
    <property type="entry name" value="Cytidine deaminase-like"/>
    <property type="match status" value="1"/>
</dbReference>
<dbReference type="Gene3D" id="3.40.140.10">
    <property type="entry name" value="Cytidine Deaminase, domain 2"/>
    <property type="match status" value="1"/>
</dbReference>
<sequence length="235" mass="26305">MDNDVIIRYVDLVRVEIDDNIRGIGIRDVVADEVLVDIDLGSEKIEGFSTSPYLLEELGLGAAVARGYNVRFAYVDIVGGTIVVRGISRMGFDSNRIDSSKKLLVHIIPKMVRESMEKAYRFQKTGCFHFASAFTFNGDFIGIVEDISRTGALYKLLGLLLKRGTSFNDIVLVMSSRVNEELMRSIAISGIPIAIFRGAPTLRAIEVAKRFNTTLIAFAKPNRFNIYCCYERILF</sequence>
<dbReference type="Pfam" id="PF02634">
    <property type="entry name" value="FdhD-NarQ"/>
    <property type="match status" value="1"/>
</dbReference>
<organism evidence="3 4">
    <name type="scientific">Ignisphaera aggregans (strain DSM 17230 / JCM 13409 / AQ1.S1)</name>
    <dbReference type="NCBI Taxonomy" id="583356"/>
    <lineage>
        <taxon>Archaea</taxon>
        <taxon>Thermoproteota</taxon>
        <taxon>Thermoprotei</taxon>
        <taxon>Desulfurococcales</taxon>
        <taxon>Desulfurococcaceae</taxon>
        <taxon>Ignisphaera</taxon>
    </lineage>
</organism>
<dbReference type="GO" id="GO:0016783">
    <property type="term" value="F:sulfurtransferase activity"/>
    <property type="evidence" value="ECO:0007669"/>
    <property type="project" value="InterPro"/>
</dbReference>
<evidence type="ECO:0000256" key="2">
    <source>
        <dbReference type="ARBA" id="ARBA00023150"/>
    </source>
</evidence>
<protein>
    <submittedName>
        <fullName evidence="3">Formate dehydrogenase subunit FdhD</fullName>
    </submittedName>
</protein>
<keyword evidence="2" id="KW-0501">Molybdenum cofactor biosynthesis</keyword>
<evidence type="ECO:0000256" key="1">
    <source>
        <dbReference type="ARBA" id="ARBA00022490"/>
    </source>
</evidence>
<dbReference type="AlphaFoldDB" id="E0SNL2"/>
<dbReference type="STRING" id="583356.Igag_0993"/>
<evidence type="ECO:0000313" key="4">
    <source>
        <dbReference type="Proteomes" id="UP000001304"/>
    </source>
</evidence>
<dbReference type="BioCyc" id="IAGG583356:GHAH-976-MONOMER"/>
<dbReference type="HOGENOM" id="CLU_1178115_0_0_2"/>
<keyword evidence="4" id="KW-1185">Reference proteome</keyword>
<accession>E0SNL2</accession>
<gene>
    <name evidence="3" type="ordered locus">Igag_0993</name>
</gene>
<dbReference type="PANTHER" id="PTHR30592:SF1">
    <property type="entry name" value="SULFUR CARRIER PROTEIN FDHD"/>
    <property type="match status" value="1"/>
</dbReference>
<dbReference type="EMBL" id="CP002098">
    <property type="protein sequence ID" value="ADM27808.1"/>
    <property type="molecule type" value="Genomic_DNA"/>
</dbReference>
<evidence type="ECO:0000313" key="3">
    <source>
        <dbReference type="EMBL" id="ADM27808.1"/>
    </source>
</evidence>
<keyword evidence="1" id="KW-0963">Cytoplasm</keyword>
<reference evidence="3 4" key="1">
    <citation type="journal article" date="2010" name="Stand. Genomic Sci.">
        <title>Complete genome sequence of Ignisphaera aggregans type strain (AQ1.S1).</title>
        <authorList>
            <person name="Goker M."/>
            <person name="Held B."/>
            <person name="Lapidus A."/>
            <person name="Nolan M."/>
            <person name="Spring S."/>
            <person name="Yasawong M."/>
            <person name="Lucas S."/>
            <person name="Glavina Del Rio T."/>
            <person name="Tice H."/>
            <person name="Cheng J.F."/>
            <person name="Goodwin L."/>
            <person name="Tapia R."/>
            <person name="Pitluck S."/>
            <person name="Liolios K."/>
            <person name="Ivanova N."/>
            <person name="Mavromatis K."/>
            <person name="Mikhailova N."/>
            <person name="Pati A."/>
            <person name="Chen A."/>
            <person name="Palaniappan K."/>
            <person name="Brambilla E."/>
            <person name="Land M."/>
            <person name="Hauser L."/>
            <person name="Chang Y.J."/>
            <person name="Jeffries C.D."/>
            <person name="Brettin T."/>
            <person name="Detter J.C."/>
            <person name="Han C."/>
            <person name="Rohde M."/>
            <person name="Sikorski J."/>
            <person name="Woyke T."/>
            <person name="Bristow J."/>
            <person name="Eisen J.A."/>
            <person name="Markowitz V."/>
            <person name="Hugenholtz P."/>
            <person name="Kyrpides N.C."/>
            <person name="Klenk H.P."/>
        </authorList>
    </citation>
    <scope>NUCLEOTIDE SEQUENCE [LARGE SCALE GENOMIC DNA]</scope>
    <source>
        <strain evidence="4">DSM 17230 / JCM 13409 / AQ1.S1</strain>
    </source>
</reference>
<dbReference type="InterPro" id="IPR003786">
    <property type="entry name" value="FdhD"/>
</dbReference>
<dbReference type="PANTHER" id="PTHR30592">
    <property type="entry name" value="FORMATE DEHYDROGENASE"/>
    <property type="match status" value="1"/>
</dbReference>
<dbReference type="InterPro" id="IPR016193">
    <property type="entry name" value="Cytidine_deaminase-like"/>
</dbReference>
<name>E0SNL2_IGNAA</name>
<proteinExistence type="predicted"/>